<gene>
    <name evidence="2" type="ordered locus">Prede_1475</name>
</gene>
<feature type="region of interest" description="Disordered" evidence="1">
    <location>
        <begin position="1"/>
        <end position="33"/>
    </location>
</feature>
<keyword evidence="3" id="KW-1185">Reference proteome</keyword>
<reference evidence="3" key="1">
    <citation type="submission" date="2012-02" db="EMBL/GenBank/DDBJ databases">
        <title>Complete sequence of chromosome 1 of Prevotella dentalis DSM 3688.</title>
        <authorList>
            <person name="Lucas S."/>
            <person name="Copeland A."/>
            <person name="Lapidus A."/>
            <person name="Glavina del Rio T."/>
            <person name="Dalin E."/>
            <person name="Tice H."/>
            <person name="Bruce D."/>
            <person name="Goodwin L."/>
            <person name="Pitluck S."/>
            <person name="Peters L."/>
            <person name="Mikhailova N."/>
            <person name="Chertkov O."/>
            <person name="Kyrpides N."/>
            <person name="Mavromatis K."/>
            <person name="Ivanova N."/>
            <person name="Brettin T."/>
            <person name="Detter J.C."/>
            <person name="Han C."/>
            <person name="Larimer F."/>
            <person name="Land M."/>
            <person name="Hauser L."/>
            <person name="Markowitz V."/>
            <person name="Cheng J.-F."/>
            <person name="Hugenholtz P."/>
            <person name="Woyke T."/>
            <person name="Wu D."/>
            <person name="Gronow S."/>
            <person name="Wellnitz S."/>
            <person name="Brambilla E."/>
            <person name="Klenk H.-P."/>
            <person name="Eisen J.A."/>
        </authorList>
    </citation>
    <scope>NUCLEOTIDE SEQUENCE [LARGE SCALE GENOMIC DNA]</scope>
    <source>
        <strain evidence="3">ATCC 49559 / DSM 3688 / JCM 13448 / NCTC 12043 / ES 2772</strain>
    </source>
</reference>
<organism evidence="2 3">
    <name type="scientific">Prevotella dentalis (strain ATCC 49559 / DSM 3688 / JCM 13448 / NCTC 12043 / ES 2772)</name>
    <name type="common">Mitsuokella dentalis</name>
    <dbReference type="NCBI Taxonomy" id="908937"/>
    <lineage>
        <taxon>Bacteria</taxon>
        <taxon>Pseudomonadati</taxon>
        <taxon>Bacteroidota</taxon>
        <taxon>Bacteroidia</taxon>
        <taxon>Bacteroidales</taxon>
        <taxon>Prevotellaceae</taxon>
        <taxon>Prevotella</taxon>
    </lineage>
</organism>
<dbReference type="Proteomes" id="UP000010862">
    <property type="component" value="Chromosome 1"/>
</dbReference>
<dbReference type="PATRIC" id="fig|908937.9.peg.1549"/>
<name>L0JD91_PREDD</name>
<proteinExistence type="predicted"/>
<protein>
    <submittedName>
        <fullName evidence="2">Uncharacterized protein</fullName>
    </submittedName>
</protein>
<accession>L0JD91</accession>
<dbReference type="KEGG" id="pdt:Prede_1475"/>
<evidence type="ECO:0000256" key="1">
    <source>
        <dbReference type="SAM" id="MobiDB-lite"/>
    </source>
</evidence>
<evidence type="ECO:0000313" key="2">
    <source>
        <dbReference type="EMBL" id="AGB28788.1"/>
    </source>
</evidence>
<evidence type="ECO:0000313" key="3">
    <source>
        <dbReference type="Proteomes" id="UP000010862"/>
    </source>
</evidence>
<sequence length="165" mass="18943">MVDGHPRRNAQIIPVKSQRDNGANASPLRRKRRAITPCSSRHYTVIAMPQCRNGETAARLRRPRNPMNVCSKRRGRPLCRPLRQYPHTAEQTPACPRIKPHTAPHQYLHVRMNTNTLRAATPARLQTCRNRGSSSFHHTLLAVNMLFCYYVFIPTAQPMFLCCYV</sequence>
<dbReference type="EMBL" id="CP003368">
    <property type="protein sequence ID" value="AGB28788.1"/>
    <property type="molecule type" value="Genomic_DNA"/>
</dbReference>
<dbReference type="AlphaFoldDB" id="L0JD91"/>
<dbReference type="HOGENOM" id="CLU_1609327_0_0_10"/>